<dbReference type="KEGG" id="suam:BOO69_08070"/>
<sequence length="423" mass="43934">MASAADDNVTFLDQDGTNNSASVTQSGNDNEAGASGLAVTQDGFYNQLEILQSGNNNEIGLEGVGVRQEAVLKNGSNPIANTLVITQSSSFNTVGSVYQDSDGTDQQASARNRVNITQAGLGGHRIGTVHQERGASNYNVLNVTQNGLANVLEDVYQRNRAGGNVSNSINVNMSGASNGRNLIGAPTELDLFADIADVQGSTLRQGWVRQFSRRNTIDLDVSGTFNNFGITQDGKGNTVGTVTMTGGFNQLGIRQDGDDNQVSLSTISGIGNNIGVAQYQDNNIAGVNVSGNANRLGVLQDGMSNTADVAITGDNNGLAYNSVSFFGQRIYTSADSLDNPAAGIALLPGFELGRVTQFGDDNDVNLNIDGNNNLFGTLQDGVGNSIEGTVDGNGNQFAVAQVGVANMTNFTQTGGGNNLAVSQ</sequence>
<proteinExistence type="inferred from homology"/>
<dbReference type="STRING" id="1917485.BOO69_08070"/>
<dbReference type="Proteomes" id="UP000181897">
    <property type="component" value="Chromosome"/>
</dbReference>
<reference evidence="4 5" key="1">
    <citation type="submission" date="2016-11" db="EMBL/GenBank/DDBJ databases">
        <title>Complete genome sequence of Sulfitobacter sp. AM1-D1, a toxic bacteria associated with marine dinoflagellate Alexandrium minutum in East China Sea.</title>
        <authorList>
            <person name="Yang Q."/>
            <person name="Zhang X."/>
            <person name="Tian X."/>
        </authorList>
    </citation>
    <scope>NUCLEOTIDE SEQUENCE [LARGE SCALE GENOMIC DNA]</scope>
    <source>
        <strain evidence="4 5">AM1-D1</strain>
    </source>
</reference>
<evidence type="ECO:0000313" key="5">
    <source>
        <dbReference type="Proteomes" id="UP000181897"/>
    </source>
</evidence>
<accession>A0A1J0WGD4</accession>
<dbReference type="InterPro" id="IPR009742">
    <property type="entry name" value="Curlin_rpt"/>
</dbReference>
<dbReference type="EMBL" id="CP018076">
    <property type="protein sequence ID" value="APE43375.1"/>
    <property type="molecule type" value="Genomic_DNA"/>
</dbReference>
<dbReference type="Pfam" id="PF07012">
    <property type="entry name" value="Curlin_rpt"/>
    <property type="match status" value="1"/>
</dbReference>
<keyword evidence="2" id="KW-0732">Signal</keyword>
<feature type="compositionally biased region" description="Polar residues" evidence="3">
    <location>
        <begin position="15"/>
        <end position="29"/>
    </location>
</feature>
<evidence type="ECO:0008006" key="6">
    <source>
        <dbReference type="Google" id="ProtNLM"/>
    </source>
</evidence>
<dbReference type="AlphaFoldDB" id="A0A1J0WGD4"/>
<protein>
    <recommendedName>
        <fullName evidence="6">Curlin associated repeat-containing protein</fullName>
    </recommendedName>
</protein>
<evidence type="ECO:0000256" key="3">
    <source>
        <dbReference type="SAM" id="MobiDB-lite"/>
    </source>
</evidence>
<gene>
    <name evidence="4" type="ORF">BOO69_08070</name>
</gene>
<comment type="similarity">
    <text evidence="1">Belongs to the CsgA/CsgB family.</text>
</comment>
<keyword evidence="5" id="KW-1185">Reference proteome</keyword>
<dbReference type="GO" id="GO:0007155">
    <property type="term" value="P:cell adhesion"/>
    <property type="evidence" value="ECO:0007669"/>
    <property type="project" value="InterPro"/>
</dbReference>
<dbReference type="GO" id="GO:0009289">
    <property type="term" value="C:pilus"/>
    <property type="evidence" value="ECO:0007669"/>
    <property type="project" value="InterPro"/>
</dbReference>
<name>A0A1J0WGD4_9RHOB</name>
<evidence type="ECO:0000313" key="4">
    <source>
        <dbReference type="EMBL" id="APE43375.1"/>
    </source>
</evidence>
<feature type="region of interest" description="Disordered" evidence="3">
    <location>
        <begin position="1"/>
        <end position="35"/>
    </location>
</feature>
<organism evidence="4 5">
    <name type="scientific">Sulfitobacter alexandrii</name>
    <dbReference type="NCBI Taxonomy" id="1917485"/>
    <lineage>
        <taxon>Bacteria</taxon>
        <taxon>Pseudomonadati</taxon>
        <taxon>Pseudomonadota</taxon>
        <taxon>Alphaproteobacteria</taxon>
        <taxon>Rhodobacterales</taxon>
        <taxon>Roseobacteraceae</taxon>
        <taxon>Sulfitobacter</taxon>
    </lineage>
</organism>
<evidence type="ECO:0000256" key="2">
    <source>
        <dbReference type="ARBA" id="ARBA00022729"/>
    </source>
</evidence>
<evidence type="ECO:0000256" key="1">
    <source>
        <dbReference type="ARBA" id="ARBA00009766"/>
    </source>
</evidence>